<keyword evidence="3" id="KW-0732">Signal</keyword>
<feature type="signal peptide" evidence="3">
    <location>
        <begin position="1"/>
        <end position="26"/>
    </location>
</feature>
<reference evidence="6" key="1">
    <citation type="submission" date="2021-02" db="EMBL/GenBank/DDBJ databases">
        <authorList>
            <person name="Dougan E. K."/>
            <person name="Rhodes N."/>
            <person name="Thang M."/>
            <person name="Chan C."/>
        </authorList>
    </citation>
    <scope>NUCLEOTIDE SEQUENCE</scope>
</reference>
<dbReference type="InterPro" id="IPR006145">
    <property type="entry name" value="PsdUridine_synth_RsuA/RluA"/>
</dbReference>
<dbReference type="Gene3D" id="3.30.2350.10">
    <property type="entry name" value="Pseudouridine synthase"/>
    <property type="match status" value="1"/>
</dbReference>
<dbReference type="GO" id="GO:0009982">
    <property type="term" value="F:pseudouridine synthase activity"/>
    <property type="evidence" value="ECO:0007669"/>
    <property type="project" value="InterPro"/>
</dbReference>
<feature type="domain" description="Pseudouridine synthase RsuA/RluA-like" evidence="4">
    <location>
        <begin position="88"/>
        <end position="237"/>
    </location>
</feature>
<evidence type="ECO:0000313" key="6">
    <source>
        <dbReference type="EMBL" id="CAE8622188.1"/>
    </source>
</evidence>
<feature type="non-terminal residue" evidence="6">
    <location>
        <position position="1"/>
    </location>
</feature>
<dbReference type="SUPFAM" id="SSF55120">
    <property type="entry name" value="Pseudouridine synthase"/>
    <property type="match status" value="1"/>
</dbReference>
<dbReference type="GO" id="GO:0003723">
    <property type="term" value="F:RNA binding"/>
    <property type="evidence" value="ECO:0007669"/>
    <property type="project" value="InterPro"/>
</dbReference>
<dbReference type="AlphaFoldDB" id="A0A813GHP4"/>
<name>A0A813GHP4_POLGL</name>
<dbReference type="CDD" id="cd02869">
    <property type="entry name" value="PseudoU_synth_RluA_like"/>
    <property type="match status" value="1"/>
</dbReference>
<dbReference type="Pfam" id="PF00849">
    <property type="entry name" value="PseudoU_synth_2"/>
    <property type="match status" value="1"/>
</dbReference>
<evidence type="ECO:0000256" key="3">
    <source>
        <dbReference type="SAM" id="SignalP"/>
    </source>
</evidence>
<feature type="compositionally biased region" description="Basic residues" evidence="2">
    <location>
        <begin position="384"/>
        <end position="399"/>
    </location>
</feature>
<evidence type="ECO:0000256" key="1">
    <source>
        <dbReference type="ARBA" id="ARBA00010876"/>
    </source>
</evidence>
<keyword evidence="8" id="KW-1185">Reference proteome</keyword>
<dbReference type="PANTHER" id="PTHR21600:SF87">
    <property type="entry name" value="RNA PSEUDOURIDYLATE SYNTHASE DOMAIN-CONTAINING PROTEIN 1"/>
    <property type="match status" value="1"/>
</dbReference>
<comment type="caution">
    <text evidence="6">The sequence shown here is derived from an EMBL/GenBank/DDBJ whole genome shotgun (WGS) entry which is preliminary data.</text>
</comment>
<evidence type="ECO:0000313" key="8">
    <source>
        <dbReference type="Proteomes" id="UP000654075"/>
    </source>
</evidence>
<dbReference type="EMBL" id="CAJNNV010025390">
    <property type="protein sequence ID" value="CAE8614234.1"/>
    <property type="molecule type" value="Genomic_DNA"/>
</dbReference>
<dbReference type="PANTHER" id="PTHR21600">
    <property type="entry name" value="MITOCHONDRIAL RNA PSEUDOURIDINE SYNTHASE"/>
    <property type="match status" value="1"/>
</dbReference>
<dbReference type="EMBL" id="CAJNNW010000015">
    <property type="protein sequence ID" value="CAE8622188.1"/>
    <property type="molecule type" value="Genomic_DNA"/>
</dbReference>
<evidence type="ECO:0000313" key="7">
    <source>
        <dbReference type="Proteomes" id="UP000626109"/>
    </source>
</evidence>
<protein>
    <recommendedName>
        <fullName evidence="4">Pseudouridine synthase RsuA/RluA-like domain-containing protein</fullName>
    </recommendedName>
</protein>
<sequence length="399" mass="44887">MVASGMKGLRWLAWLAAAAMLRKACGFCSSVDGRETRASPRSLRSRRWARAAKPNMEAPGVNQPKDSMYPELADQGVAVLAMGPNWAAVYNPAGVIAHCYKSRERTQGVTLMRLLAQTFRRKVHLVHRLDRQVSGITLVAFDPETVTAMHAALKSPEASKVYYALCRGSGEQFLQKGAFILDRPLRAKNKDTDEGRKVMQEAQTEVEVLLGGRSPDCCLVRAKPLTGRYHQIRRHLQNISMPILGDDYYKKSTEEHWEACGHRLPDRIMLHLQSISLPATTHSPCLEVSCPLPPEFTSVIREACSGWAPQAEAMLPELFASARPSLVRHADAQPAKDAKDAKDIRPWPLRLLRWLTERLRRLTPWRRLEEAPLSELKPCGGPRAGRKASRWNKPTRRER</sequence>
<dbReference type="InterPro" id="IPR020103">
    <property type="entry name" value="PsdUridine_synth_cat_dom_sf"/>
</dbReference>
<evidence type="ECO:0000313" key="5">
    <source>
        <dbReference type="EMBL" id="CAE8614234.1"/>
    </source>
</evidence>
<feature type="chain" id="PRO_5035595883" description="Pseudouridine synthase RsuA/RluA-like domain-containing protein" evidence="3">
    <location>
        <begin position="27"/>
        <end position="399"/>
    </location>
</feature>
<dbReference type="Proteomes" id="UP000654075">
    <property type="component" value="Unassembled WGS sequence"/>
</dbReference>
<dbReference type="InterPro" id="IPR050188">
    <property type="entry name" value="RluA_PseudoU_synthase"/>
</dbReference>
<accession>A0A813GHP4</accession>
<dbReference type="Proteomes" id="UP000626109">
    <property type="component" value="Unassembled WGS sequence"/>
</dbReference>
<proteinExistence type="inferred from homology"/>
<comment type="similarity">
    <text evidence="1">Belongs to the pseudouridine synthase RluA family.</text>
</comment>
<evidence type="ECO:0000259" key="4">
    <source>
        <dbReference type="Pfam" id="PF00849"/>
    </source>
</evidence>
<evidence type="ECO:0000256" key="2">
    <source>
        <dbReference type="SAM" id="MobiDB-lite"/>
    </source>
</evidence>
<organism evidence="6 7">
    <name type="scientific">Polarella glacialis</name>
    <name type="common">Dinoflagellate</name>
    <dbReference type="NCBI Taxonomy" id="89957"/>
    <lineage>
        <taxon>Eukaryota</taxon>
        <taxon>Sar</taxon>
        <taxon>Alveolata</taxon>
        <taxon>Dinophyceae</taxon>
        <taxon>Suessiales</taxon>
        <taxon>Suessiaceae</taxon>
        <taxon>Polarella</taxon>
    </lineage>
</organism>
<dbReference type="OrthoDB" id="424794at2759"/>
<gene>
    <name evidence="5" type="ORF">PGLA1383_LOCUS31965</name>
    <name evidence="6" type="ORF">PGLA2088_LOCUS16</name>
</gene>
<dbReference type="OMA" id="GWARRTT"/>
<dbReference type="GO" id="GO:0000455">
    <property type="term" value="P:enzyme-directed rRNA pseudouridine synthesis"/>
    <property type="evidence" value="ECO:0007669"/>
    <property type="project" value="TreeGrafter"/>
</dbReference>
<feature type="region of interest" description="Disordered" evidence="2">
    <location>
        <begin position="375"/>
        <end position="399"/>
    </location>
</feature>